<reference evidence="2 4" key="1">
    <citation type="submission" date="2017-05" db="EMBL/GenBank/DDBJ databases">
        <authorList>
            <person name="Qiu J.G."/>
            <person name="He J."/>
        </authorList>
    </citation>
    <scope>NUCLEOTIDE SEQUENCE [LARGE SCALE GENOMIC DNA]</scope>
    <source>
        <strain evidence="2 4">JQ135</strain>
    </source>
</reference>
<dbReference type="KEGG" id="afq:AFA_01290"/>
<dbReference type="EMBL" id="CP021641">
    <property type="protein sequence ID" value="ASR90560.1"/>
    <property type="molecule type" value="Genomic_DNA"/>
</dbReference>
<dbReference type="Proteomes" id="UP000214561">
    <property type="component" value="Chromosome"/>
</dbReference>
<proteinExistence type="predicted"/>
<evidence type="ECO:0000256" key="1">
    <source>
        <dbReference type="SAM" id="MobiDB-lite"/>
    </source>
</evidence>
<evidence type="ECO:0000313" key="4">
    <source>
        <dbReference type="Proteomes" id="UP000214561"/>
    </source>
</evidence>
<protein>
    <submittedName>
        <fullName evidence="2">Uncharacterized protein</fullName>
    </submittedName>
</protein>
<evidence type="ECO:0000313" key="3">
    <source>
        <dbReference type="EMBL" id="ASR90560.1"/>
    </source>
</evidence>
<feature type="region of interest" description="Disordered" evidence="1">
    <location>
        <begin position="1"/>
        <end position="92"/>
    </location>
</feature>
<gene>
    <name evidence="2" type="ORF">AFA_01290</name>
    <name evidence="3" type="ORF">AFA_14500</name>
</gene>
<sequence length="92" mass="10252">MPIHVTTRGKPKKKGRTTAIQKKEGEAEGSGLYWQHRMLRGGVTRGKQKPKQTRVSRTEEEGRQGAQNGPGGRKGRPTDDRRDPVLMPPEHG</sequence>
<dbReference type="KEGG" id="afq:AFA_14500"/>
<feature type="compositionally biased region" description="Basic residues" evidence="1">
    <location>
        <begin position="7"/>
        <end position="16"/>
    </location>
</feature>
<accession>A0AB33CW19</accession>
<dbReference type="EMBL" id="CP021641">
    <property type="protein sequence ID" value="ASR88198.1"/>
    <property type="molecule type" value="Genomic_DNA"/>
</dbReference>
<organism evidence="2 4">
    <name type="scientific">Alcaligenes faecalis</name>
    <dbReference type="NCBI Taxonomy" id="511"/>
    <lineage>
        <taxon>Bacteria</taxon>
        <taxon>Pseudomonadati</taxon>
        <taxon>Pseudomonadota</taxon>
        <taxon>Betaproteobacteria</taxon>
        <taxon>Burkholderiales</taxon>
        <taxon>Alcaligenaceae</taxon>
        <taxon>Alcaligenes</taxon>
    </lineage>
</organism>
<feature type="compositionally biased region" description="Basic and acidic residues" evidence="1">
    <location>
        <begin position="76"/>
        <end position="92"/>
    </location>
</feature>
<dbReference type="AlphaFoldDB" id="A0AB33CW19"/>
<evidence type="ECO:0000313" key="2">
    <source>
        <dbReference type="EMBL" id="ASR88198.1"/>
    </source>
</evidence>
<name>A0AB33CW19_ALCFA</name>